<keyword evidence="10" id="KW-0966">Cell projection</keyword>
<evidence type="ECO:0000256" key="6">
    <source>
        <dbReference type="ARBA" id="ARBA00023159"/>
    </source>
</evidence>
<keyword evidence="10" id="KW-0969">Cilium</keyword>
<evidence type="ECO:0000256" key="3">
    <source>
        <dbReference type="ARBA" id="ARBA00023015"/>
    </source>
</evidence>
<keyword evidence="10" id="KW-0282">Flagellum</keyword>
<dbReference type="InterPro" id="IPR036194">
    <property type="entry name" value="FlhD_sf"/>
</dbReference>
<evidence type="ECO:0000256" key="4">
    <source>
        <dbReference type="ARBA" id="ARBA00023125"/>
    </source>
</evidence>
<evidence type="ECO:0000256" key="5">
    <source>
        <dbReference type="ARBA" id="ARBA00023157"/>
    </source>
</evidence>
<evidence type="ECO:0000256" key="9">
    <source>
        <dbReference type="HAMAP-Rule" id="MF_00725"/>
    </source>
</evidence>
<dbReference type="Proteomes" id="UP001596037">
    <property type="component" value="Unassembled WGS sequence"/>
</dbReference>
<organism evidence="10 11">
    <name type="scientific">Caenimonas terrae</name>
    <dbReference type="NCBI Taxonomy" id="696074"/>
    <lineage>
        <taxon>Bacteria</taxon>
        <taxon>Pseudomonadati</taxon>
        <taxon>Pseudomonadota</taxon>
        <taxon>Betaproteobacteria</taxon>
        <taxon>Burkholderiales</taxon>
        <taxon>Comamonadaceae</taxon>
        <taxon>Caenimonas</taxon>
    </lineage>
</organism>
<evidence type="ECO:0000256" key="7">
    <source>
        <dbReference type="ARBA" id="ARBA00023163"/>
    </source>
</evidence>
<comment type="subunit">
    <text evidence="9">Homodimer; disulfide-linked. Forms a heterohexamer composed of two FlhC and four FlhD subunits. Each FlhC binds a FlhD dimer, forming a heterotrimer, and a hexamer assembles by dimerization of two heterotrimers.</text>
</comment>
<dbReference type="InterPro" id="IPR023559">
    <property type="entry name" value="Flagellar_FlhD"/>
</dbReference>
<reference evidence="11" key="1">
    <citation type="journal article" date="2019" name="Int. J. Syst. Evol. Microbiol.">
        <title>The Global Catalogue of Microorganisms (GCM) 10K type strain sequencing project: providing services to taxonomists for standard genome sequencing and annotation.</title>
        <authorList>
            <consortium name="The Broad Institute Genomics Platform"/>
            <consortium name="The Broad Institute Genome Sequencing Center for Infectious Disease"/>
            <person name="Wu L."/>
            <person name="Ma J."/>
        </authorList>
    </citation>
    <scope>NUCLEOTIDE SEQUENCE [LARGE SCALE GENOMIC DNA]</scope>
    <source>
        <strain evidence="11">CCUG 57401</strain>
    </source>
</reference>
<dbReference type="EMBL" id="JBHSMF010000006">
    <property type="protein sequence ID" value="MFC5498019.1"/>
    <property type="molecule type" value="Genomic_DNA"/>
</dbReference>
<accession>A0ABW0NDK7</accession>
<dbReference type="NCBIfam" id="NF002783">
    <property type="entry name" value="PRK02909.1-1"/>
    <property type="match status" value="1"/>
</dbReference>
<keyword evidence="6 9" id="KW-0010">Activator</keyword>
<dbReference type="SUPFAM" id="SSF63592">
    <property type="entry name" value="Flagellar transcriptional activator FlhD"/>
    <property type="match status" value="1"/>
</dbReference>
<keyword evidence="5 9" id="KW-1015">Disulfide bond</keyword>
<evidence type="ECO:0000313" key="10">
    <source>
        <dbReference type="EMBL" id="MFC5498019.1"/>
    </source>
</evidence>
<gene>
    <name evidence="9 10" type="primary">flhD</name>
    <name evidence="10" type="ORF">ACFPOE_10785</name>
</gene>
<feature type="disulfide bond" description="Interchain" evidence="9">
    <location>
        <position position="65"/>
    </location>
</feature>
<comment type="subcellular location">
    <subcellularLocation>
        <location evidence="9">Cytoplasm</location>
    </subcellularLocation>
</comment>
<comment type="caution">
    <text evidence="10">The sequence shown here is derived from an EMBL/GenBank/DDBJ whole genome shotgun (WGS) entry which is preliminary data.</text>
</comment>
<evidence type="ECO:0000313" key="11">
    <source>
        <dbReference type="Proteomes" id="UP001596037"/>
    </source>
</evidence>
<protein>
    <recommendedName>
        <fullName evidence="9">Flagellar transcriptional regulator FlhD</fullName>
    </recommendedName>
</protein>
<dbReference type="HAMAP" id="MF_00725">
    <property type="entry name" value="FlhD"/>
    <property type="match status" value="1"/>
</dbReference>
<evidence type="ECO:0000256" key="8">
    <source>
        <dbReference type="ARBA" id="ARBA00025431"/>
    </source>
</evidence>
<evidence type="ECO:0000256" key="2">
    <source>
        <dbReference type="ARBA" id="ARBA00022795"/>
    </source>
</evidence>
<dbReference type="RefSeq" id="WP_376850086.1">
    <property type="nucleotide sequence ID" value="NZ_JBHSMF010000006.1"/>
</dbReference>
<comment type="domain">
    <text evidence="9">The C-terminal region contains a putative helix-turn-helix (HTH) motif, suggesting that this region may bind DNA.</text>
</comment>
<keyword evidence="1 9" id="KW-0963">Cytoplasm</keyword>
<name>A0ABW0NDK7_9BURK</name>
<comment type="function">
    <text evidence="8 9">Functions in complex with FlhC as a master transcriptional regulator that regulates transcription of several flagellar and non-flagellar operons by binding to their promoter region. Activates expression of class 2 flagellar genes, including fliA, which is a flagellum-specific sigma factor that turns on the class 3 genes. Also regulates genes whose products function in a variety of physiological pathways.</text>
</comment>
<keyword evidence="7 9" id="KW-0804">Transcription</keyword>
<keyword evidence="2 9" id="KW-1005">Bacterial flagellum biogenesis</keyword>
<sequence length="110" mass="11745">MTTANVSKEIADLNLTYMLLAQKLLREDKAAAMLRLGTSPEMADLLIGMSLPELIRIASSNFVLCAFRLDELPIFRTVMQGTGQGALQQAHLSILLAGAQNQLASAGAAD</sequence>
<comment type="similarity">
    <text evidence="9">Belongs to the FlhD family.</text>
</comment>
<keyword evidence="4 9" id="KW-0238">DNA-binding</keyword>
<evidence type="ECO:0000256" key="1">
    <source>
        <dbReference type="ARBA" id="ARBA00022490"/>
    </source>
</evidence>
<keyword evidence="3 9" id="KW-0805">Transcription regulation</keyword>
<keyword evidence="11" id="KW-1185">Reference proteome</keyword>
<dbReference type="Gene3D" id="1.10.4000.10">
    <property type="entry name" value="Flagellar transcriptional activator FlhD"/>
    <property type="match status" value="1"/>
</dbReference>
<dbReference type="Pfam" id="PF05247">
    <property type="entry name" value="FlhD"/>
    <property type="match status" value="1"/>
</dbReference>
<proteinExistence type="inferred from homology"/>